<dbReference type="InterPro" id="IPR029032">
    <property type="entry name" value="AhpD-like"/>
</dbReference>
<accession>A0AAE9IG25</accession>
<evidence type="ECO:0000259" key="1">
    <source>
        <dbReference type="Pfam" id="PF02627"/>
    </source>
</evidence>
<organism evidence="2 3">
    <name type="scientific">Paenibacillus polymyxa</name>
    <name type="common">Bacillus polymyxa</name>
    <dbReference type="NCBI Taxonomy" id="1406"/>
    <lineage>
        <taxon>Bacteria</taxon>
        <taxon>Bacillati</taxon>
        <taxon>Bacillota</taxon>
        <taxon>Bacilli</taxon>
        <taxon>Bacillales</taxon>
        <taxon>Paenibacillaceae</taxon>
        <taxon>Paenibacillus</taxon>
    </lineage>
</organism>
<dbReference type="RefSeq" id="WP_250261331.1">
    <property type="nucleotide sequence ID" value="NZ_CP097770.1"/>
</dbReference>
<gene>
    <name evidence="2" type="ORF">MF626_001361</name>
</gene>
<sequence length="261" mass="29380">MDYTKLGNRGKCTNRIEKNQVTYKKLFGDGVPVAYATDPDFQDILSRFIFGEVFYQGELDDKQRELITLVVLATNQTLPQLKAHTQAALNVGLTPVEIKEAIYQCAPYLGFPKTLNAIAEINEVFKAQNIVLPLESQKQVEEENRLDKGLAVQVEIFGDIIEKNRENAPSNQKHIQDYLSAFCFGDFYTRGGLDLKTRELLTLCILSSLGGCESQVKAHVWGNLNVGNDKDMMITAITHCLHSLPSIYGFSENIKRFKLLK</sequence>
<dbReference type="Gene3D" id="1.20.1290.10">
    <property type="entry name" value="AhpD-like"/>
    <property type="match status" value="1"/>
</dbReference>
<proteinExistence type="predicted"/>
<dbReference type="SUPFAM" id="SSF69118">
    <property type="entry name" value="AhpD-like"/>
    <property type="match status" value="1"/>
</dbReference>
<dbReference type="Proteomes" id="UP001055784">
    <property type="component" value="Chromosome"/>
</dbReference>
<feature type="domain" description="Carboxymuconolactone decarboxylase-like" evidence="1">
    <location>
        <begin position="39"/>
        <end position="120"/>
    </location>
</feature>
<evidence type="ECO:0000313" key="2">
    <source>
        <dbReference type="EMBL" id="URJ51902.1"/>
    </source>
</evidence>
<feature type="domain" description="Carboxymuconolactone decarboxylase-like" evidence="1">
    <location>
        <begin position="175"/>
        <end position="239"/>
    </location>
</feature>
<reference evidence="2" key="1">
    <citation type="submission" date="2022-11" db="EMBL/GenBank/DDBJ databases">
        <authorList>
            <person name="Vasilchenko N.G."/>
            <person name="Prazdnova E.V."/>
            <person name="Gorovtsov A.V."/>
            <person name="Chistyakov V.A."/>
            <person name="Pak M.L."/>
        </authorList>
    </citation>
    <scope>NUCLEOTIDE SEQUENCE</scope>
    <source>
        <strain evidence="2">R 4.5</strain>
    </source>
</reference>
<dbReference type="PANTHER" id="PTHR33570:SF2">
    <property type="entry name" value="CARBOXYMUCONOLACTONE DECARBOXYLASE-LIKE DOMAIN-CONTAINING PROTEIN"/>
    <property type="match status" value="1"/>
</dbReference>
<name>A0AAE9IG25_PAEPO</name>
<dbReference type="PANTHER" id="PTHR33570">
    <property type="entry name" value="4-CARBOXYMUCONOLACTONE DECARBOXYLASE FAMILY PROTEIN"/>
    <property type="match status" value="1"/>
</dbReference>
<dbReference type="Pfam" id="PF02627">
    <property type="entry name" value="CMD"/>
    <property type="match status" value="2"/>
</dbReference>
<dbReference type="InterPro" id="IPR052512">
    <property type="entry name" value="4CMD/NDH-1_regulator"/>
</dbReference>
<dbReference type="EMBL" id="CP097770">
    <property type="protein sequence ID" value="URJ51902.1"/>
    <property type="molecule type" value="Genomic_DNA"/>
</dbReference>
<protein>
    <submittedName>
        <fullName evidence="2">Carboxymuconolactone decarboxylase family protein</fullName>
    </submittedName>
</protein>
<dbReference type="GO" id="GO:0051920">
    <property type="term" value="F:peroxiredoxin activity"/>
    <property type="evidence" value="ECO:0007669"/>
    <property type="project" value="InterPro"/>
</dbReference>
<evidence type="ECO:0000313" key="3">
    <source>
        <dbReference type="Proteomes" id="UP001055784"/>
    </source>
</evidence>
<dbReference type="InterPro" id="IPR003779">
    <property type="entry name" value="CMD-like"/>
</dbReference>
<dbReference type="AlphaFoldDB" id="A0AAE9IG25"/>